<dbReference type="Proteomes" id="UP000198992">
    <property type="component" value="Unassembled WGS sequence"/>
</dbReference>
<dbReference type="SUPFAM" id="SSF52402">
    <property type="entry name" value="Adenine nucleotide alpha hydrolases-like"/>
    <property type="match status" value="1"/>
</dbReference>
<organism evidence="3 4">
    <name type="scientific">Bradyrhizobium erythrophlei</name>
    <dbReference type="NCBI Taxonomy" id="1437360"/>
    <lineage>
        <taxon>Bacteria</taxon>
        <taxon>Pseudomonadati</taxon>
        <taxon>Pseudomonadota</taxon>
        <taxon>Alphaproteobacteria</taxon>
        <taxon>Hyphomicrobiales</taxon>
        <taxon>Nitrobacteraceae</taxon>
        <taxon>Bradyrhizobium</taxon>
    </lineage>
</organism>
<dbReference type="Gene3D" id="3.40.50.12370">
    <property type="match status" value="1"/>
</dbReference>
<proteinExistence type="inferred from homology"/>
<feature type="domain" description="UspA" evidence="2">
    <location>
        <begin position="157"/>
        <end position="276"/>
    </location>
</feature>
<dbReference type="AlphaFoldDB" id="A0A1H4YMT3"/>
<accession>A0A1H4YMT3</accession>
<evidence type="ECO:0000259" key="2">
    <source>
        <dbReference type="Pfam" id="PF00582"/>
    </source>
</evidence>
<dbReference type="PRINTS" id="PR01438">
    <property type="entry name" value="UNVRSLSTRESS"/>
</dbReference>
<comment type="similarity">
    <text evidence="1">Belongs to the universal stress protein A family.</text>
</comment>
<name>A0A1H4YMT3_9BRAD</name>
<dbReference type="InterPro" id="IPR006016">
    <property type="entry name" value="UspA"/>
</dbReference>
<evidence type="ECO:0000313" key="4">
    <source>
        <dbReference type="Proteomes" id="UP000198992"/>
    </source>
</evidence>
<evidence type="ECO:0000256" key="1">
    <source>
        <dbReference type="ARBA" id="ARBA00008791"/>
    </source>
</evidence>
<sequence>MTAAMIKDVMVRLDGTFADDARLAAAAQIAAIFDGHVTGLFLNVVRDELDGGKPDQTAKSKAAARQAGDATETMLFQRLTRLQLSTSLRRFDIADDLDMSVTALPVARTADTFVALRPNGRSNEPQDLIENLLFGTGRHLFLVPDDWTGFKPLDSAIVAWNGSRESARALAEALPWLQAAKKVGVLVVEGERQTRTDPFKANDAVQHLRHHGIHAVKYRAVGEEDDTADILVAECRNLGANLLVMGSYGHSGLHELLPGSTTTRILRISPFPLLIAH</sequence>
<dbReference type="InterPro" id="IPR006015">
    <property type="entry name" value="Universal_stress_UspA"/>
</dbReference>
<reference evidence="3 4" key="1">
    <citation type="submission" date="2016-10" db="EMBL/GenBank/DDBJ databases">
        <authorList>
            <person name="de Groot N.N."/>
        </authorList>
    </citation>
    <scope>NUCLEOTIDE SEQUENCE [LARGE SCALE GENOMIC DNA]</scope>
    <source>
        <strain evidence="3 4">MT12</strain>
    </source>
</reference>
<dbReference type="PANTHER" id="PTHR46268:SF15">
    <property type="entry name" value="UNIVERSAL STRESS PROTEIN HP_0031"/>
    <property type="match status" value="1"/>
</dbReference>
<gene>
    <name evidence="3" type="ORF">SAMN05444164_3994</name>
</gene>
<dbReference type="EMBL" id="FNTH01000001">
    <property type="protein sequence ID" value="SED18470.1"/>
    <property type="molecule type" value="Genomic_DNA"/>
</dbReference>
<dbReference type="PANTHER" id="PTHR46268">
    <property type="entry name" value="STRESS RESPONSE PROTEIN NHAX"/>
    <property type="match status" value="1"/>
</dbReference>
<dbReference type="Pfam" id="PF00582">
    <property type="entry name" value="Usp"/>
    <property type="match status" value="1"/>
</dbReference>
<dbReference type="CDD" id="cd00293">
    <property type="entry name" value="USP-like"/>
    <property type="match status" value="1"/>
</dbReference>
<protein>
    <submittedName>
        <fullName evidence="3">Nucleotide-binding universal stress protein, UspA family</fullName>
    </submittedName>
</protein>
<dbReference type="OrthoDB" id="9804721at2"/>
<evidence type="ECO:0000313" key="3">
    <source>
        <dbReference type="EMBL" id="SED18470.1"/>
    </source>
</evidence>